<accession>A0AAE0BIJ8</accession>
<sequence length="865" mass="96317">MLALGFGSPYLLARTYTHLPTGRVYTILDSAIDYLWDEVPPSTASALAGTVSDVRTGEICDCWMWARSEYAQWAFLKGSLAALDKTGEPNFDVSLFGDDLPPGQGNNHGCPVRPGTTATKAQLLAHRTCVEGCCAVCARMNTDRTAERSAYSFVLVQFLAEVREMGFSVSGLVLRSDCAPELCDPAALQIYKRHNIQHRTTSPTLHSQNFMAEYVIDLTSSAYLVLDLEKNKVVQVGAPLFIRKYTEFGQVMSTFPDPTVALEPAPAVEQQSPQPWQDYTTDMVVSLHSASVYYHSQDGETYATVKAQEVRGGPLHPALIVSTDMQRARSYGVFFRPEIHGDVQLARRYFMDLRPCLSGGVPGYTQCVSPPVLRHPAEDEWLLPYVVPEASYIGTPASAGSIPFSHISMALAETLYDRTAADLPCPGGYRQAMSRPDGPEWEAVITLREIQPLVDDGKMVHVDSYPDGEVAINTTLVLTKPWKPQDNGPSVQVKKARVAVDGSWQWGYLPHDTACTVADLPTFRLLFLLSVVFASMGVMVYHYDVSQAFIHAMLEVPVYIRFPTGYLYQGRYIYAKLLYALYGLRTFGASWQKLAHKFLVGFTYQGRHLTQSTLLQLTVDCDTRGVYLSQSRQIKELVTKFKLPQKTYNSPMDVNLIIQKPEHPDTALVTPYLSRLGSLRWIARCTRPDIYYSVIYLAQFSSCPSEHSSRAALQRVAQYLHHTQHYRIIYEHIRVPLSVLTVQVYSDADHARDRVNDYLSYTGGVIFVNGLLLHWLCTRHTDAEMSSTGSEYVATSVVGQRAMSVLHMLVEMFGSVRIAQQEPVSACATATSYPASDSDWMQRAARFFEDHALGVGQHASPSASS</sequence>
<feature type="domain" description="Reverse transcriptase Ty1/copia-type" evidence="1">
    <location>
        <begin position="462"/>
        <end position="606"/>
    </location>
</feature>
<organism evidence="2 3">
    <name type="scientific">Cymbomonas tetramitiformis</name>
    <dbReference type="NCBI Taxonomy" id="36881"/>
    <lineage>
        <taxon>Eukaryota</taxon>
        <taxon>Viridiplantae</taxon>
        <taxon>Chlorophyta</taxon>
        <taxon>Pyramimonadophyceae</taxon>
        <taxon>Pyramimonadales</taxon>
        <taxon>Pyramimonadaceae</taxon>
        <taxon>Cymbomonas</taxon>
    </lineage>
</organism>
<dbReference type="PANTHER" id="PTHR11439:SF483">
    <property type="entry name" value="PEPTIDE SYNTHASE GLIP-LIKE, PUTATIVE (AFU_ORTHOLOGUE AFUA_3G12920)-RELATED"/>
    <property type="match status" value="1"/>
</dbReference>
<dbReference type="InterPro" id="IPR013103">
    <property type="entry name" value="RVT_2"/>
</dbReference>
<reference evidence="2 3" key="1">
    <citation type="journal article" date="2015" name="Genome Biol. Evol.">
        <title>Comparative Genomics of a Bacterivorous Green Alga Reveals Evolutionary Causalities and Consequences of Phago-Mixotrophic Mode of Nutrition.</title>
        <authorList>
            <person name="Burns J.A."/>
            <person name="Paasch A."/>
            <person name="Narechania A."/>
            <person name="Kim E."/>
        </authorList>
    </citation>
    <scope>NUCLEOTIDE SEQUENCE [LARGE SCALE GENOMIC DNA]</scope>
    <source>
        <strain evidence="2 3">PLY_AMNH</strain>
    </source>
</reference>
<comment type="caution">
    <text evidence="2">The sequence shown here is derived from an EMBL/GenBank/DDBJ whole genome shotgun (WGS) entry which is preliminary data.</text>
</comment>
<dbReference type="Pfam" id="PF07727">
    <property type="entry name" value="RVT_2"/>
    <property type="match status" value="1"/>
</dbReference>
<protein>
    <recommendedName>
        <fullName evidence="1">Reverse transcriptase Ty1/copia-type domain-containing protein</fullName>
    </recommendedName>
</protein>
<keyword evidence="3" id="KW-1185">Reference proteome</keyword>
<dbReference type="EMBL" id="LGRX02035087">
    <property type="protein sequence ID" value="KAK3236322.1"/>
    <property type="molecule type" value="Genomic_DNA"/>
</dbReference>
<evidence type="ECO:0000313" key="3">
    <source>
        <dbReference type="Proteomes" id="UP001190700"/>
    </source>
</evidence>
<name>A0AAE0BIJ8_9CHLO</name>
<gene>
    <name evidence="2" type="ORF">CYMTET_53531</name>
</gene>
<dbReference type="PANTHER" id="PTHR11439">
    <property type="entry name" value="GAG-POL-RELATED RETROTRANSPOSON"/>
    <property type="match status" value="1"/>
</dbReference>
<evidence type="ECO:0000313" key="2">
    <source>
        <dbReference type="EMBL" id="KAK3236322.1"/>
    </source>
</evidence>
<dbReference type="Proteomes" id="UP001190700">
    <property type="component" value="Unassembled WGS sequence"/>
</dbReference>
<proteinExistence type="predicted"/>
<evidence type="ECO:0000259" key="1">
    <source>
        <dbReference type="Pfam" id="PF07727"/>
    </source>
</evidence>
<dbReference type="AlphaFoldDB" id="A0AAE0BIJ8"/>